<name>A0A7G2E0A1_ARATH</name>
<evidence type="ECO:0000313" key="2">
    <source>
        <dbReference type="Proteomes" id="UP000516314"/>
    </source>
</evidence>
<gene>
    <name evidence="1" type="ORF">AT9943_LOCUS2983</name>
</gene>
<dbReference type="Proteomes" id="UP000516314">
    <property type="component" value="Chromosome 1"/>
</dbReference>
<reference evidence="1 2" key="1">
    <citation type="submission" date="2020-09" db="EMBL/GenBank/DDBJ databases">
        <authorList>
            <person name="Ashkenazy H."/>
        </authorList>
    </citation>
    <scope>NUCLEOTIDE SEQUENCE [LARGE SCALE GENOMIC DNA]</scope>
    <source>
        <strain evidence="2">cv. Cdm-0</strain>
    </source>
</reference>
<protein>
    <submittedName>
        <fullName evidence="1">(thale cress) hypothetical protein</fullName>
    </submittedName>
</protein>
<evidence type="ECO:0000313" key="1">
    <source>
        <dbReference type="EMBL" id="CAD5314554.1"/>
    </source>
</evidence>
<proteinExistence type="predicted"/>
<dbReference type="EMBL" id="LR881466">
    <property type="protein sequence ID" value="CAD5314554.1"/>
    <property type="molecule type" value="Genomic_DNA"/>
</dbReference>
<dbReference type="AlphaFoldDB" id="A0A7G2E0A1"/>
<organism evidence="1 2">
    <name type="scientific">Arabidopsis thaliana</name>
    <name type="common">Mouse-ear cress</name>
    <dbReference type="NCBI Taxonomy" id="3702"/>
    <lineage>
        <taxon>Eukaryota</taxon>
        <taxon>Viridiplantae</taxon>
        <taxon>Streptophyta</taxon>
        <taxon>Embryophyta</taxon>
        <taxon>Tracheophyta</taxon>
        <taxon>Spermatophyta</taxon>
        <taxon>Magnoliopsida</taxon>
        <taxon>eudicotyledons</taxon>
        <taxon>Gunneridae</taxon>
        <taxon>Pentapetalae</taxon>
        <taxon>rosids</taxon>
        <taxon>malvids</taxon>
        <taxon>Brassicales</taxon>
        <taxon>Brassicaceae</taxon>
        <taxon>Camelineae</taxon>
        <taxon>Arabidopsis</taxon>
    </lineage>
</organism>
<accession>A0A7G2E0A1</accession>
<sequence length="64" mass="7566">MLARVDMRQYRQNPVLMRVDGLFRKQFDDALEANNPEAHYLEGLRLQAYMEWGPSSMCINPQHI</sequence>